<keyword evidence="1 2" id="KW-0378">Hydrolase</keyword>
<accession>A0A2T9X548</accession>
<evidence type="ECO:0000313" key="4">
    <source>
        <dbReference type="EMBL" id="PVU75199.1"/>
    </source>
</evidence>
<dbReference type="InterPro" id="IPR004175">
    <property type="entry name" value="RNA_CPDase"/>
</dbReference>
<feature type="domain" description="Phosphoesterase HXTX" evidence="3">
    <location>
        <begin position="12"/>
        <end position="87"/>
    </location>
</feature>
<dbReference type="PANTHER" id="PTHR35561">
    <property type="entry name" value="RNA 2',3'-CYCLIC PHOSPHODIESTERASE"/>
    <property type="match status" value="1"/>
</dbReference>
<dbReference type="InterPro" id="IPR014051">
    <property type="entry name" value="Phosphoesterase_HXTX"/>
</dbReference>
<comment type="similarity">
    <text evidence="2">Belongs to the 2H phosphoesterase superfamily. ThpR family.</text>
</comment>
<comment type="function">
    <text evidence="2">Hydrolyzes RNA 2',3'-cyclic phosphodiester to an RNA 2'-phosphomonoester.</text>
</comment>
<gene>
    <name evidence="4" type="primary">thpR</name>
    <name evidence="4" type="ORF">DDW13_05300</name>
</gene>
<dbReference type="EC" id="3.1.4.58" evidence="2"/>
<dbReference type="SUPFAM" id="SSF55144">
    <property type="entry name" value="LigT-like"/>
    <property type="match status" value="1"/>
</dbReference>
<dbReference type="InterPro" id="IPR009097">
    <property type="entry name" value="Cyclic_Pdiesterase"/>
</dbReference>
<dbReference type="EMBL" id="QEFD01000154">
    <property type="protein sequence ID" value="PVU75199.1"/>
    <property type="molecule type" value="Genomic_DNA"/>
</dbReference>
<evidence type="ECO:0000259" key="3">
    <source>
        <dbReference type="Pfam" id="PF02834"/>
    </source>
</evidence>
<comment type="catalytic activity">
    <reaction evidence="2">
        <text>a 3'-end 2',3'-cyclophospho-ribonucleotide-RNA + H2O = a 3'-end 2'-phospho-ribonucleotide-RNA + H(+)</text>
        <dbReference type="Rhea" id="RHEA:11828"/>
        <dbReference type="Rhea" id="RHEA-COMP:10464"/>
        <dbReference type="Rhea" id="RHEA-COMP:17353"/>
        <dbReference type="ChEBI" id="CHEBI:15377"/>
        <dbReference type="ChEBI" id="CHEBI:15378"/>
        <dbReference type="ChEBI" id="CHEBI:83064"/>
        <dbReference type="ChEBI" id="CHEBI:173113"/>
        <dbReference type="EC" id="3.1.4.58"/>
    </reaction>
</comment>
<dbReference type="PANTHER" id="PTHR35561:SF1">
    <property type="entry name" value="RNA 2',3'-CYCLIC PHOSPHODIESTERASE"/>
    <property type="match status" value="1"/>
</dbReference>
<dbReference type="Pfam" id="PF02834">
    <property type="entry name" value="LigT_PEase"/>
    <property type="match status" value="2"/>
</dbReference>
<protein>
    <recommendedName>
        <fullName evidence="2">RNA 2',3'-cyclic phosphodiesterase</fullName>
        <shortName evidence="2">RNA 2',3'-CPDase</shortName>
        <ecNumber evidence="2">3.1.4.58</ecNumber>
    </recommendedName>
</protein>
<name>A0A2T9X548_9CREN</name>
<sequence length="182" mass="20659">MRLFIAIKVPQFQKLNDVYNEIKLSGADVKLVETDNIHITLIFIGEVPDNKVDLIKEAVSLLQFNKFKIAMKGMGAFPSITKPRVVWVGISEGFPQLREIRSFLLKELRSRGIRPEDEKEFVPHITLGRVKGPSNLFNLANVINQHYNDYFGDFIVDKVILYKSTLTPKGPIYDEILGVAGK</sequence>
<evidence type="ECO:0000256" key="1">
    <source>
        <dbReference type="ARBA" id="ARBA00022801"/>
    </source>
</evidence>
<dbReference type="AlphaFoldDB" id="A0A2T9X548"/>
<comment type="caution">
    <text evidence="4">The sequence shown here is derived from an EMBL/GenBank/DDBJ whole genome shotgun (WGS) entry which is preliminary data.</text>
</comment>
<feature type="short sequence motif" description="HXTX 2" evidence="2">
    <location>
        <begin position="124"/>
        <end position="127"/>
    </location>
</feature>
<dbReference type="Gene3D" id="3.90.1140.10">
    <property type="entry name" value="Cyclic phosphodiesterase"/>
    <property type="match status" value="1"/>
</dbReference>
<dbReference type="GO" id="GO:0004113">
    <property type="term" value="F:2',3'-cyclic-nucleotide 3'-phosphodiesterase activity"/>
    <property type="evidence" value="ECO:0007669"/>
    <property type="project" value="InterPro"/>
</dbReference>
<dbReference type="HAMAP" id="MF_01940">
    <property type="entry name" value="RNA_CPDase"/>
    <property type="match status" value="1"/>
</dbReference>
<dbReference type="GO" id="GO:0008664">
    <property type="term" value="F:RNA 2',3'-cyclic 3'-phosphodiesterase activity"/>
    <property type="evidence" value="ECO:0007669"/>
    <property type="project" value="UniProtKB-EC"/>
</dbReference>
<feature type="active site" description="Proton acceptor" evidence="2">
    <location>
        <position position="124"/>
    </location>
</feature>
<reference evidence="4 5" key="1">
    <citation type="journal article" date="2015" name="Appl. Environ. Microbiol.">
        <title>Nanoarchaeota, Their Sulfolobales Host, and Nanoarchaeota Virus Distribution across Yellowstone National Park Hot Springs.</title>
        <authorList>
            <person name="Munson-McGee J.H."/>
            <person name="Field E.K."/>
            <person name="Bateson M."/>
            <person name="Rooney C."/>
            <person name="Stepanauskas R."/>
            <person name="Young M.J."/>
        </authorList>
    </citation>
    <scope>NUCLEOTIDE SEQUENCE [LARGE SCALE GENOMIC DNA]</scope>
    <source>
        <strain evidence="4">SCGC AC-742_N10</strain>
    </source>
</reference>
<feature type="short sequence motif" description="HXTX 1" evidence="2">
    <location>
        <begin position="38"/>
        <end position="41"/>
    </location>
</feature>
<evidence type="ECO:0000313" key="5">
    <source>
        <dbReference type="Proteomes" id="UP000245638"/>
    </source>
</evidence>
<feature type="active site" description="Proton donor" evidence="2">
    <location>
        <position position="38"/>
    </location>
</feature>
<proteinExistence type="inferred from homology"/>
<feature type="domain" description="Phosphoesterase HXTX" evidence="3">
    <location>
        <begin position="92"/>
        <end position="173"/>
    </location>
</feature>
<dbReference type="NCBIfam" id="TIGR02258">
    <property type="entry name" value="2_5_ligase"/>
    <property type="match status" value="1"/>
</dbReference>
<organism evidence="4 5">
    <name type="scientific">Acidianus hospitalis</name>
    <dbReference type="NCBI Taxonomy" id="563177"/>
    <lineage>
        <taxon>Archaea</taxon>
        <taxon>Thermoproteota</taxon>
        <taxon>Thermoprotei</taxon>
        <taxon>Sulfolobales</taxon>
        <taxon>Sulfolobaceae</taxon>
        <taxon>Acidianus</taxon>
    </lineage>
</organism>
<dbReference type="Proteomes" id="UP000245638">
    <property type="component" value="Unassembled WGS sequence"/>
</dbReference>
<evidence type="ECO:0000256" key="2">
    <source>
        <dbReference type="HAMAP-Rule" id="MF_01940"/>
    </source>
</evidence>